<proteinExistence type="inferred from homology"/>
<dbReference type="GO" id="GO:0005737">
    <property type="term" value="C:cytoplasm"/>
    <property type="evidence" value="ECO:0007669"/>
    <property type="project" value="TreeGrafter"/>
</dbReference>
<dbReference type="SMART" id="SM01152">
    <property type="entry name" value="DUF167"/>
    <property type="match status" value="1"/>
</dbReference>
<dbReference type="InterPro" id="IPR036591">
    <property type="entry name" value="YggU-like_sf"/>
</dbReference>
<protein>
    <recommendedName>
        <fullName evidence="2">UPF0235 protein JCR33_10640</fullName>
    </recommendedName>
</protein>
<evidence type="ECO:0000256" key="2">
    <source>
        <dbReference type="HAMAP-Rule" id="MF_00634"/>
    </source>
</evidence>
<dbReference type="NCBIfam" id="NF002348">
    <property type="entry name" value="PRK01310.1"/>
    <property type="match status" value="1"/>
</dbReference>
<evidence type="ECO:0000313" key="4">
    <source>
        <dbReference type="Proteomes" id="UP000609531"/>
    </source>
</evidence>
<keyword evidence="4" id="KW-1185">Reference proteome</keyword>
<name>A0A934ILR4_9HYPH</name>
<dbReference type="EMBL" id="JAEKJA010000007">
    <property type="protein sequence ID" value="MBJ3776147.1"/>
    <property type="molecule type" value="Genomic_DNA"/>
</dbReference>
<dbReference type="AlphaFoldDB" id="A0A934ILR4"/>
<comment type="caution">
    <text evidence="3">The sequence shown here is derived from an EMBL/GenBank/DDBJ whole genome shotgun (WGS) entry which is preliminary data.</text>
</comment>
<dbReference type="Proteomes" id="UP000609531">
    <property type="component" value="Unassembled WGS sequence"/>
</dbReference>
<dbReference type="NCBIfam" id="TIGR00251">
    <property type="entry name" value="DUF167 family protein"/>
    <property type="match status" value="1"/>
</dbReference>
<dbReference type="InterPro" id="IPR003746">
    <property type="entry name" value="DUF167"/>
</dbReference>
<dbReference type="Gene3D" id="3.30.1200.10">
    <property type="entry name" value="YggU-like"/>
    <property type="match status" value="1"/>
</dbReference>
<dbReference type="Pfam" id="PF02594">
    <property type="entry name" value="DUF167"/>
    <property type="match status" value="1"/>
</dbReference>
<organism evidence="3 4">
    <name type="scientific">Acuticoccus mangrovi</name>
    <dbReference type="NCBI Taxonomy" id="2796142"/>
    <lineage>
        <taxon>Bacteria</taxon>
        <taxon>Pseudomonadati</taxon>
        <taxon>Pseudomonadota</taxon>
        <taxon>Alphaproteobacteria</taxon>
        <taxon>Hyphomicrobiales</taxon>
        <taxon>Amorphaceae</taxon>
        <taxon>Acuticoccus</taxon>
    </lineage>
</organism>
<dbReference type="HAMAP" id="MF_00634">
    <property type="entry name" value="UPF0235"/>
    <property type="match status" value="1"/>
</dbReference>
<reference evidence="3" key="1">
    <citation type="submission" date="2020-12" db="EMBL/GenBank/DDBJ databases">
        <title>Bacterial taxonomy.</title>
        <authorList>
            <person name="Pan X."/>
        </authorList>
    </citation>
    <scope>NUCLEOTIDE SEQUENCE</scope>
    <source>
        <strain evidence="3">B2012</strain>
    </source>
</reference>
<dbReference type="SUPFAM" id="SSF69786">
    <property type="entry name" value="YggU-like"/>
    <property type="match status" value="1"/>
</dbReference>
<evidence type="ECO:0000313" key="3">
    <source>
        <dbReference type="EMBL" id="MBJ3776147.1"/>
    </source>
</evidence>
<dbReference type="RefSeq" id="WP_198882025.1">
    <property type="nucleotide sequence ID" value="NZ_JAEKJA010000007.1"/>
</dbReference>
<accession>A0A934ILR4</accession>
<gene>
    <name evidence="3" type="ORF">JCR33_10640</name>
</gene>
<sequence length="107" mass="11204">MADANAFWRHVDDGLLLAVRVTPKASADRIEGPLSLDDGSVRLALKVRAVPDKGAANKAVEALIAKAFGVRKSDVAVTSGSTSRLKTVRIDGEPGALASRARTLVEP</sequence>
<comment type="similarity">
    <text evidence="1 2">Belongs to the UPF0235 family.</text>
</comment>
<evidence type="ECO:0000256" key="1">
    <source>
        <dbReference type="ARBA" id="ARBA00010364"/>
    </source>
</evidence>
<dbReference type="PANTHER" id="PTHR13420">
    <property type="entry name" value="UPF0235 PROTEIN C15ORF40"/>
    <property type="match status" value="1"/>
</dbReference>
<dbReference type="PANTHER" id="PTHR13420:SF7">
    <property type="entry name" value="UPF0235 PROTEIN C15ORF40"/>
    <property type="match status" value="1"/>
</dbReference>